<dbReference type="GO" id="GO:0005737">
    <property type="term" value="C:cytoplasm"/>
    <property type="evidence" value="ECO:0007669"/>
    <property type="project" value="TreeGrafter"/>
</dbReference>
<dbReference type="PANTHER" id="PTHR12169">
    <property type="entry name" value="ATPASE N2B"/>
    <property type="match status" value="1"/>
</dbReference>
<keyword evidence="1" id="KW-0547">Nucleotide-binding</keyword>
<gene>
    <name evidence="3" type="ORF">GCM10011333_20710</name>
</gene>
<sequence>MTEQTTAEPMHLVDRIPQMQPEELLTGLVPPPHFANVSFDSYRPDPAQPSQAQARDQLQAFVDRKGGESGGFLAKLFGSGRSPSGGGIYLDGGYGVGKTHLLASSWHAHAKPAAFGTFVEYTNLVGALGFAQARERLSEMKLVCIDEFELDDPGDTVLMSRLMRELTDAGVKIIATSNTLPGALGEGRFAAQDFLREIQALAAQFTVYRIDGEDYRHRGLPTPPEPLSDDEVAARAHRRAAQHQVALDSFEGITTHLEKVHPSRYGKLLDGVAEVYWTGVAPVSNQSVALRLVALVDRMYDRNLPLVTSGVPLDDLFTEEMVTGGYRKKYLRCLSRLTALAREGGERG</sequence>
<dbReference type="Gene3D" id="3.40.50.300">
    <property type="entry name" value="P-loop containing nucleotide triphosphate hydrolases"/>
    <property type="match status" value="1"/>
</dbReference>
<keyword evidence="2" id="KW-0067">ATP-binding</keyword>
<dbReference type="InterPro" id="IPR027417">
    <property type="entry name" value="P-loop_NTPase"/>
</dbReference>
<evidence type="ECO:0000256" key="2">
    <source>
        <dbReference type="ARBA" id="ARBA00022840"/>
    </source>
</evidence>
<proteinExistence type="predicted"/>
<organism evidence="3 4">
    <name type="scientific">Sediminivirga luteola</name>
    <dbReference type="NCBI Taxonomy" id="1774748"/>
    <lineage>
        <taxon>Bacteria</taxon>
        <taxon>Bacillati</taxon>
        <taxon>Actinomycetota</taxon>
        <taxon>Actinomycetes</taxon>
        <taxon>Micrococcales</taxon>
        <taxon>Brevibacteriaceae</taxon>
        <taxon>Sediminivirga</taxon>
    </lineage>
</organism>
<evidence type="ECO:0000313" key="4">
    <source>
        <dbReference type="Proteomes" id="UP000616114"/>
    </source>
</evidence>
<evidence type="ECO:0000256" key="1">
    <source>
        <dbReference type="ARBA" id="ARBA00022741"/>
    </source>
</evidence>
<keyword evidence="3" id="KW-0131">Cell cycle</keyword>
<dbReference type="Pfam" id="PF03969">
    <property type="entry name" value="AFG1_ATPase"/>
    <property type="match status" value="2"/>
</dbReference>
<dbReference type="EMBL" id="BMFY01000008">
    <property type="protein sequence ID" value="GGA17460.1"/>
    <property type="molecule type" value="Genomic_DNA"/>
</dbReference>
<dbReference type="GO" id="GO:0005524">
    <property type="term" value="F:ATP binding"/>
    <property type="evidence" value="ECO:0007669"/>
    <property type="project" value="UniProtKB-KW"/>
</dbReference>
<name>A0A8J2TYS1_9MICO</name>
<dbReference type="GO" id="GO:0051301">
    <property type="term" value="P:cell division"/>
    <property type="evidence" value="ECO:0007669"/>
    <property type="project" value="UniProtKB-KW"/>
</dbReference>
<dbReference type="AlphaFoldDB" id="A0A8J2TYS1"/>
<dbReference type="NCBIfam" id="NF040713">
    <property type="entry name" value="ZapE"/>
    <property type="match status" value="1"/>
</dbReference>
<comment type="caution">
    <text evidence="3">The sequence shown here is derived from an EMBL/GenBank/DDBJ whole genome shotgun (WGS) entry which is preliminary data.</text>
</comment>
<dbReference type="SUPFAM" id="SSF52540">
    <property type="entry name" value="P-loop containing nucleoside triphosphate hydrolases"/>
    <property type="match status" value="1"/>
</dbReference>
<protein>
    <submittedName>
        <fullName evidence="3">Cell division protein ZapE</fullName>
    </submittedName>
</protein>
<accession>A0A8J2TYS1</accession>
<keyword evidence="3" id="KW-0132">Cell division</keyword>
<evidence type="ECO:0000313" key="3">
    <source>
        <dbReference type="EMBL" id="GGA17460.1"/>
    </source>
</evidence>
<dbReference type="PANTHER" id="PTHR12169:SF6">
    <property type="entry name" value="AFG1-LIKE ATPASE"/>
    <property type="match status" value="1"/>
</dbReference>
<reference evidence="3" key="2">
    <citation type="submission" date="2020-09" db="EMBL/GenBank/DDBJ databases">
        <authorList>
            <person name="Sun Q."/>
            <person name="Zhou Y."/>
        </authorList>
    </citation>
    <scope>NUCLEOTIDE SEQUENCE</scope>
    <source>
        <strain evidence="3">CGMCC 1.12785</strain>
    </source>
</reference>
<keyword evidence="4" id="KW-1185">Reference proteome</keyword>
<reference evidence="3" key="1">
    <citation type="journal article" date="2014" name="Int. J. Syst. Evol. Microbiol.">
        <title>Complete genome sequence of Corynebacterium casei LMG S-19264T (=DSM 44701T), isolated from a smear-ripened cheese.</title>
        <authorList>
            <consortium name="US DOE Joint Genome Institute (JGI-PGF)"/>
            <person name="Walter F."/>
            <person name="Albersmeier A."/>
            <person name="Kalinowski J."/>
            <person name="Ruckert C."/>
        </authorList>
    </citation>
    <scope>NUCLEOTIDE SEQUENCE</scope>
    <source>
        <strain evidence="3">CGMCC 1.12785</strain>
    </source>
</reference>
<dbReference type="GO" id="GO:0016887">
    <property type="term" value="F:ATP hydrolysis activity"/>
    <property type="evidence" value="ECO:0007669"/>
    <property type="project" value="InterPro"/>
</dbReference>
<dbReference type="Proteomes" id="UP000616114">
    <property type="component" value="Unassembled WGS sequence"/>
</dbReference>
<dbReference type="InterPro" id="IPR005654">
    <property type="entry name" value="ATPase_AFG1-like"/>
</dbReference>